<dbReference type="Gene3D" id="3.90.180.10">
    <property type="entry name" value="Medium-chain alcohol dehydrogenases, catalytic domain"/>
    <property type="match status" value="1"/>
</dbReference>
<organism evidence="8 9">
    <name type="scientific">Cardiosporidium cionae</name>
    <dbReference type="NCBI Taxonomy" id="476202"/>
    <lineage>
        <taxon>Eukaryota</taxon>
        <taxon>Sar</taxon>
        <taxon>Alveolata</taxon>
        <taxon>Apicomplexa</taxon>
        <taxon>Aconoidasida</taxon>
        <taxon>Nephromycida</taxon>
        <taxon>Cardiosporidium</taxon>
    </lineage>
</organism>
<dbReference type="InterPro" id="IPR036291">
    <property type="entry name" value="NAD(P)-bd_dom_sf"/>
</dbReference>
<dbReference type="SUPFAM" id="SSF50129">
    <property type="entry name" value="GroES-like"/>
    <property type="match status" value="1"/>
</dbReference>
<evidence type="ECO:0000256" key="3">
    <source>
        <dbReference type="ARBA" id="ARBA00022857"/>
    </source>
</evidence>
<keyword evidence="6" id="KW-0496">Mitochondrion</keyword>
<evidence type="ECO:0000313" key="8">
    <source>
        <dbReference type="EMBL" id="KAF8819217.1"/>
    </source>
</evidence>
<dbReference type="PANTHER" id="PTHR43981:SF2">
    <property type="entry name" value="ENOYL-[ACYL-CARRIER-PROTEIN] REDUCTASE, MITOCHONDRIAL"/>
    <property type="match status" value="1"/>
</dbReference>
<dbReference type="Gene3D" id="3.40.50.720">
    <property type="entry name" value="NAD(P)-binding Rossmann-like Domain"/>
    <property type="match status" value="1"/>
</dbReference>
<dbReference type="InterPro" id="IPR051034">
    <property type="entry name" value="Mito_Enoyl-ACP_Reductase"/>
</dbReference>
<feature type="region of interest" description="Disordered" evidence="7">
    <location>
        <begin position="80"/>
        <end position="106"/>
    </location>
</feature>
<dbReference type="PANTHER" id="PTHR43981">
    <property type="entry name" value="ENOYL-[ACYL-CARRIER-PROTEIN] REDUCTASE, MITOCHONDRIAL"/>
    <property type="match status" value="1"/>
</dbReference>
<dbReference type="SUPFAM" id="SSF51735">
    <property type="entry name" value="NAD(P)-binding Rossmann-fold domains"/>
    <property type="match status" value="1"/>
</dbReference>
<evidence type="ECO:0000313" key="9">
    <source>
        <dbReference type="Proteomes" id="UP000823046"/>
    </source>
</evidence>
<evidence type="ECO:0000256" key="6">
    <source>
        <dbReference type="ARBA" id="ARBA00023128"/>
    </source>
</evidence>
<dbReference type="InterPro" id="IPR011032">
    <property type="entry name" value="GroES-like_sf"/>
</dbReference>
<keyword evidence="3" id="KW-0521">NADP</keyword>
<evidence type="ECO:0000256" key="1">
    <source>
        <dbReference type="ARBA" id="ARBA00004173"/>
    </source>
</evidence>
<accession>A0ABQ7J5F9</accession>
<dbReference type="Proteomes" id="UP000823046">
    <property type="component" value="Unassembled WGS sequence"/>
</dbReference>
<comment type="similarity">
    <text evidence="2">Belongs to the zinc-containing alcohol dehydrogenase family. Quinone oxidoreductase subfamily.</text>
</comment>
<evidence type="ECO:0000256" key="4">
    <source>
        <dbReference type="ARBA" id="ARBA00022946"/>
    </source>
</evidence>
<evidence type="ECO:0000256" key="5">
    <source>
        <dbReference type="ARBA" id="ARBA00023002"/>
    </source>
</evidence>
<keyword evidence="5" id="KW-0560">Oxidoreductase</keyword>
<evidence type="ECO:0000256" key="7">
    <source>
        <dbReference type="SAM" id="MobiDB-lite"/>
    </source>
</evidence>
<sequence>MIEQTQVNYAAWSGFDYSMHLKPENKDSTFYITSRHKDYYIFFIAMNNVTKFVPPGEYRDTKWLSKFFFQKNLVETFPEWDRHDISQEPGESPPSENRGDSMTEYNSNPVATVVDDKYFQELSAAWKGPVVPTLHQYDAPAQKIVRKHIIKPKKVFTSPSQCVTEFFEPVREKLEMGEVLLRVEYAPVNLFDVYKISYGEDILQSYATRNTSAGCSRVEDVAGRLSERLGPGVNDLIIGDCVIPISDCVGTWQSVMICRERDLLRIPPNVLPLKYCSIAKELFLGYFLIQRFGASLRPSDSVILNAGNSLVSQVIIQLCKLLDLQTIVVIRRHGEINQYNRVCQYLRGLGATAVYCDTDPITHYLEQDGIKYPKLALDSVQGKNASSALVNCMQSGGKIVVYGGTSRENFQLPWHVIVCHAVTIHGFYLEHWFQQTANHKIFLRALGNIGQLIKHDELKLLLEIYPFEHYKTAIEYACTQGRLSKPILVPLSLHEQSEVLHRGNGQMMDTHKHGKYEIHCYLLNRMIFLHALDYGLH</sequence>
<gene>
    <name evidence="8" type="ORF">IE077_001389</name>
</gene>
<dbReference type="EMBL" id="JADAQX010000885">
    <property type="protein sequence ID" value="KAF8819217.1"/>
    <property type="molecule type" value="Genomic_DNA"/>
</dbReference>
<comment type="subcellular location">
    <subcellularLocation>
        <location evidence="1">Mitochondrion</location>
    </subcellularLocation>
</comment>
<proteinExistence type="inferred from homology"/>
<evidence type="ECO:0000256" key="2">
    <source>
        <dbReference type="ARBA" id="ARBA00010371"/>
    </source>
</evidence>
<keyword evidence="4" id="KW-0809">Transit peptide</keyword>
<reference evidence="8 9" key="1">
    <citation type="journal article" date="2020" name="bioRxiv">
        <title>Metabolic contributions of an alphaproteobacterial endosymbiont in the apicomplexan Cardiosporidium cionae.</title>
        <authorList>
            <person name="Hunter E.S."/>
            <person name="Paight C.J."/>
            <person name="Lane C.E."/>
        </authorList>
    </citation>
    <scope>NUCLEOTIDE SEQUENCE [LARGE SCALE GENOMIC DNA]</scope>
    <source>
        <strain evidence="8">ESH_2018</strain>
    </source>
</reference>
<protein>
    <submittedName>
        <fullName evidence="8">DnaJ domain-containing protein</fullName>
    </submittedName>
</protein>
<comment type="caution">
    <text evidence="8">The sequence shown here is derived from an EMBL/GenBank/DDBJ whole genome shotgun (WGS) entry which is preliminary data.</text>
</comment>
<name>A0ABQ7J5F9_9APIC</name>
<keyword evidence="9" id="KW-1185">Reference proteome</keyword>